<dbReference type="Gene3D" id="3.30.110.170">
    <property type="entry name" value="Protein of unknown function (DUF541), domain 1"/>
    <property type="match status" value="1"/>
</dbReference>
<dbReference type="AlphaFoldDB" id="A0A640WBQ4"/>
<dbReference type="GO" id="GO:0006974">
    <property type="term" value="P:DNA damage response"/>
    <property type="evidence" value="ECO:0007669"/>
    <property type="project" value="TreeGrafter"/>
</dbReference>
<protein>
    <submittedName>
        <fullName evidence="2">DUF541 domain-containing protein</fullName>
    </submittedName>
</protein>
<evidence type="ECO:0000256" key="1">
    <source>
        <dbReference type="SAM" id="MobiDB-lite"/>
    </source>
</evidence>
<sequence>MSHDALINRSAHSHASPRGRSLARNLSLGLAGVVATIALATPALADKTPHQLHVQANATIDVAPDQATLNARLWERTPAQVQGEESSGDSDAIKEARDRLESRTGELIRTLENAGVDSKRIRAGSLSVRPDIVQSGNRGDDDTPPKVRTQVERSVSLTLNDLDRLPRVLDALTAAGVDSLDGVSYGLQDSDAADDRALKQALERARQKAEMMADTLDVDLGDVVNIEETTAPRYQPQMMMRAAAADSGSGSSAAEYRSGEISIDAGVSVTWEIDD</sequence>
<gene>
    <name evidence="2" type="ORF">F0A16_15735</name>
</gene>
<dbReference type="RefSeq" id="WP_149436358.1">
    <property type="nucleotide sequence ID" value="NZ_VTPX01000009.1"/>
</dbReference>
<dbReference type="PANTHER" id="PTHR34387">
    <property type="entry name" value="SLR1258 PROTEIN"/>
    <property type="match status" value="1"/>
</dbReference>
<proteinExistence type="predicted"/>
<feature type="compositionally biased region" description="Basic and acidic residues" evidence="1">
    <location>
        <begin position="138"/>
        <end position="148"/>
    </location>
</feature>
<reference evidence="2 3" key="1">
    <citation type="submission" date="2019-08" db="EMBL/GenBank/DDBJ databases">
        <title>Bioinformatics analysis of the strain L3 and L5.</title>
        <authorList>
            <person name="Li X."/>
        </authorList>
    </citation>
    <scope>NUCLEOTIDE SEQUENCE [LARGE SCALE GENOMIC DNA]</scope>
    <source>
        <strain evidence="2 3">L3</strain>
    </source>
</reference>
<dbReference type="Pfam" id="PF04402">
    <property type="entry name" value="SIMPL"/>
    <property type="match status" value="1"/>
</dbReference>
<organism evidence="2 3">
    <name type="scientific">Salinicola corii</name>
    <dbReference type="NCBI Taxonomy" id="2606937"/>
    <lineage>
        <taxon>Bacteria</taxon>
        <taxon>Pseudomonadati</taxon>
        <taxon>Pseudomonadota</taxon>
        <taxon>Gammaproteobacteria</taxon>
        <taxon>Oceanospirillales</taxon>
        <taxon>Halomonadaceae</taxon>
        <taxon>Salinicola</taxon>
    </lineage>
</organism>
<keyword evidence="3" id="KW-1185">Reference proteome</keyword>
<dbReference type="EMBL" id="VTPX01000009">
    <property type="protein sequence ID" value="KAA0016947.1"/>
    <property type="molecule type" value="Genomic_DNA"/>
</dbReference>
<dbReference type="Proteomes" id="UP000466024">
    <property type="component" value="Unassembled WGS sequence"/>
</dbReference>
<feature type="region of interest" description="Disordered" evidence="1">
    <location>
        <begin position="127"/>
        <end position="148"/>
    </location>
</feature>
<dbReference type="InterPro" id="IPR007497">
    <property type="entry name" value="SIMPL/DUF541"/>
</dbReference>
<name>A0A640WBQ4_9GAMM</name>
<evidence type="ECO:0000313" key="2">
    <source>
        <dbReference type="EMBL" id="KAA0016947.1"/>
    </source>
</evidence>
<evidence type="ECO:0000313" key="3">
    <source>
        <dbReference type="Proteomes" id="UP000466024"/>
    </source>
</evidence>
<dbReference type="Gene3D" id="3.30.70.2970">
    <property type="entry name" value="Protein of unknown function (DUF541), domain 2"/>
    <property type="match status" value="1"/>
</dbReference>
<dbReference type="PANTHER" id="PTHR34387:SF1">
    <property type="entry name" value="PERIPLASMIC IMMUNOGENIC PROTEIN"/>
    <property type="match status" value="1"/>
</dbReference>
<comment type="caution">
    <text evidence="2">The sequence shown here is derived from an EMBL/GenBank/DDBJ whole genome shotgun (WGS) entry which is preliminary data.</text>
</comment>
<accession>A0A640WBQ4</accession>
<dbReference type="InterPro" id="IPR052022">
    <property type="entry name" value="26kDa_periplasmic_antigen"/>
</dbReference>